<dbReference type="RefSeq" id="WP_211912422.1">
    <property type="nucleotide sequence ID" value="NZ_CP036498.1"/>
</dbReference>
<sequence>MPRYFFNTRLGDEVVDDPDGEVLRNPDHAWETARAMIMQLLRSEGTQRDLLAAVLEVTDEQGEVVLEFPFSEALLDSADSSTRH</sequence>
<dbReference type="EMBL" id="CP036498">
    <property type="protein sequence ID" value="QUS38882.1"/>
    <property type="molecule type" value="Genomic_DNA"/>
</dbReference>
<organism evidence="2 3">
    <name type="scientific">Tardiphaga alba</name>
    <dbReference type="NCBI Taxonomy" id="340268"/>
    <lineage>
        <taxon>Bacteria</taxon>
        <taxon>Pseudomonadati</taxon>
        <taxon>Pseudomonadota</taxon>
        <taxon>Alphaproteobacteria</taxon>
        <taxon>Hyphomicrobiales</taxon>
        <taxon>Nitrobacteraceae</taxon>
        <taxon>Tardiphaga</taxon>
    </lineage>
</organism>
<evidence type="ECO:0000313" key="3">
    <source>
        <dbReference type="Proteomes" id="UP000682843"/>
    </source>
</evidence>
<accession>A0ABX8A628</accession>
<dbReference type="Proteomes" id="UP000682843">
    <property type="component" value="Chromosome"/>
</dbReference>
<dbReference type="Pfam" id="PF21834">
    <property type="entry name" value="DUF6894"/>
    <property type="match status" value="1"/>
</dbReference>
<protein>
    <recommendedName>
        <fullName evidence="1">DUF6894 domain-containing protein</fullName>
    </recommendedName>
</protein>
<keyword evidence="3" id="KW-1185">Reference proteome</keyword>
<gene>
    <name evidence="2" type="ORF">RPMA_08620</name>
</gene>
<feature type="domain" description="DUF6894" evidence="1">
    <location>
        <begin position="3"/>
        <end position="71"/>
    </location>
</feature>
<reference evidence="2 3" key="1">
    <citation type="submission" date="2019-02" db="EMBL/GenBank/DDBJ databases">
        <title>Emended description of the genus Rhodopseudomonas and description of Rhodopseudomonas albus sp. nov., a non-phototrophic, heavy-metal-tolerant bacterium isolated from garden soil.</title>
        <authorList>
            <person name="Bao Z."/>
            <person name="Cao W.W."/>
            <person name="Sato Y."/>
            <person name="Nishizawa T."/>
            <person name="Zhao J."/>
            <person name="Guo Y."/>
            <person name="Ohta H."/>
        </authorList>
    </citation>
    <scope>NUCLEOTIDE SEQUENCE [LARGE SCALE GENOMIC DNA]</scope>
    <source>
        <strain evidence="2 3">SK50-23</strain>
    </source>
</reference>
<evidence type="ECO:0000313" key="2">
    <source>
        <dbReference type="EMBL" id="QUS38882.1"/>
    </source>
</evidence>
<evidence type="ECO:0000259" key="1">
    <source>
        <dbReference type="Pfam" id="PF21834"/>
    </source>
</evidence>
<name>A0ABX8A628_9BRAD</name>
<dbReference type="InterPro" id="IPR054189">
    <property type="entry name" value="DUF6894"/>
</dbReference>
<proteinExistence type="predicted"/>